<gene>
    <name evidence="1" type="ORF">D4764_0115930</name>
</gene>
<keyword evidence="2" id="KW-1185">Reference proteome</keyword>
<sequence length="26" mass="2931">MSLYHCGGRLVEEPNSSLTRVWCVPP</sequence>
<protein>
    <submittedName>
        <fullName evidence="1">Uncharacterized protein</fullName>
    </submittedName>
</protein>
<organism evidence="1 2">
    <name type="scientific">Takifugu flavidus</name>
    <name type="common">sansaifugu</name>
    <dbReference type="NCBI Taxonomy" id="433684"/>
    <lineage>
        <taxon>Eukaryota</taxon>
        <taxon>Metazoa</taxon>
        <taxon>Chordata</taxon>
        <taxon>Craniata</taxon>
        <taxon>Vertebrata</taxon>
        <taxon>Euteleostomi</taxon>
        <taxon>Actinopterygii</taxon>
        <taxon>Neopterygii</taxon>
        <taxon>Teleostei</taxon>
        <taxon>Neoteleostei</taxon>
        <taxon>Acanthomorphata</taxon>
        <taxon>Eupercaria</taxon>
        <taxon>Tetraodontiformes</taxon>
        <taxon>Tetradontoidea</taxon>
        <taxon>Tetraodontidae</taxon>
        <taxon>Takifugu</taxon>
    </lineage>
</organism>
<evidence type="ECO:0000313" key="2">
    <source>
        <dbReference type="Proteomes" id="UP000324091"/>
    </source>
</evidence>
<evidence type="ECO:0000313" key="1">
    <source>
        <dbReference type="EMBL" id="TWW54032.1"/>
    </source>
</evidence>
<name>A0A5C6MG34_9TELE</name>
<reference evidence="1 2" key="1">
    <citation type="submission" date="2019-04" db="EMBL/GenBank/DDBJ databases">
        <title>Chromosome genome assembly for Takifugu flavidus.</title>
        <authorList>
            <person name="Xiao S."/>
        </authorList>
    </citation>
    <scope>NUCLEOTIDE SEQUENCE [LARGE SCALE GENOMIC DNA]</scope>
    <source>
        <strain evidence="1">HTHZ2018</strain>
        <tissue evidence="1">Muscle</tissue>
    </source>
</reference>
<comment type="caution">
    <text evidence="1">The sequence shown here is derived from an EMBL/GenBank/DDBJ whole genome shotgun (WGS) entry which is preliminary data.</text>
</comment>
<dbReference type="AlphaFoldDB" id="A0A5C6MG34"/>
<proteinExistence type="predicted"/>
<dbReference type="EMBL" id="RHFK02000435">
    <property type="protein sequence ID" value="TWW54032.1"/>
    <property type="molecule type" value="Genomic_DNA"/>
</dbReference>
<accession>A0A5C6MG34</accession>
<dbReference type="Proteomes" id="UP000324091">
    <property type="component" value="Unassembled WGS sequence"/>
</dbReference>